<comment type="caution">
    <text evidence="2">The sequence shown here is derived from an EMBL/GenBank/DDBJ whole genome shotgun (WGS) entry which is preliminary data.</text>
</comment>
<gene>
    <name evidence="2" type="ORF">ACFQGD_22435</name>
</gene>
<keyword evidence="3" id="KW-1185">Reference proteome</keyword>
<dbReference type="InterPro" id="IPR021903">
    <property type="entry name" value="DUF3515"/>
</dbReference>
<evidence type="ECO:0000256" key="1">
    <source>
        <dbReference type="SAM" id="Phobius"/>
    </source>
</evidence>
<keyword evidence="1" id="KW-0812">Transmembrane</keyword>
<reference evidence="3" key="1">
    <citation type="journal article" date="2019" name="Int. J. Syst. Evol. Microbiol.">
        <title>The Global Catalogue of Microorganisms (GCM) 10K type strain sequencing project: providing services to taxonomists for standard genome sequencing and annotation.</title>
        <authorList>
            <consortium name="The Broad Institute Genomics Platform"/>
            <consortium name="The Broad Institute Genome Sequencing Center for Infectious Disease"/>
            <person name="Wu L."/>
            <person name="Ma J."/>
        </authorList>
    </citation>
    <scope>NUCLEOTIDE SEQUENCE [LARGE SCALE GENOMIC DNA]</scope>
    <source>
        <strain evidence="3">KCTC 32255</strain>
    </source>
</reference>
<organism evidence="2 3">
    <name type="scientific">Haloechinothrix salitolerans</name>
    <dbReference type="NCBI Taxonomy" id="926830"/>
    <lineage>
        <taxon>Bacteria</taxon>
        <taxon>Bacillati</taxon>
        <taxon>Actinomycetota</taxon>
        <taxon>Actinomycetes</taxon>
        <taxon>Pseudonocardiales</taxon>
        <taxon>Pseudonocardiaceae</taxon>
        <taxon>Haloechinothrix</taxon>
    </lineage>
</organism>
<dbReference type="Pfam" id="PF12028">
    <property type="entry name" value="DUF3515"/>
    <property type="match status" value="1"/>
</dbReference>
<keyword evidence="1" id="KW-0472">Membrane</keyword>
<evidence type="ECO:0000313" key="3">
    <source>
        <dbReference type="Proteomes" id="UP001596337"/>
    </source>
</evidence>
<accession>A0ABW2C4Y0</accession>
<feature type="transmembrane region" description="Helical" evidence="1">
    <location>
        <begin position="16"/>
        <end position="36"/>
    </location>
</feature>
<dbReference type="RefSeq" id="WP_345403979.1">
    <property type="nucleotide sequence ID" value="NZ_BAABLA010000116.1"/>
</dbReference>
<dbReference type="Proteomes" id="UP001596337">
    <property type="component" value="Unassembled WGS sequence"/>
</dbReference>
<dbReference type="EMBL" id="JBHSXX010000001">
    <property type="protein sequence ID" value="MFC6869904.1"/>
    <property type="molecule type" value="Genomic_DNA"/>
</dbReference>
<name>A0ABW2C4Y0_9PSEU</name>
<keyword evidence="1" id="KW-1133">Transmembrane helix</keyword>
<protein>
    <submittedName>
        <fullName evidence="2">DUF3515 domain-containing protein</fullName>
    </submittedName>
</protein>
<sequence>MSEPDTPDAAAPSRPLIIVATVLGLGLVAAVVVIGLTTRDDAPGDADAPSGPLPLPAVAAPKSGAPACDTLAAALPDTLESAGEELPRRELAEPAPEGAAAWGGVNPVVLRCGVPKPGELTATSKLRQVNGVRWLPITTQGSTTWYAVDRKAYIALTVPNDAGTGPLQEISNIIDDDLTAVPPRP</sequence>
<evidence type="ECO:0000313" key="2">
    <source>
        <dbReference type="EMBL" id="MFC6869904.1"/>
    </source>
</evidence>
<proteinExistence type="predicted"/>